<protein>
    <recommendedName>
        <fullName evidence="7">Major facilitator superfamily (MFS) profile domain-containing protein</fullName>
    </recommendedName>
</protein>
<evidence type="ECO:0000256" key="4">
    <source>
        <dbReference type="ARBA" id="ARBA00022989"/>
    </source>
</evidence>
<feature type="transmembrane region" description="Helical" evidence="6">
    <location>
        <begin position="194"/>
        <end position="213"/>
    </location>
</feature>
<feature type="domain" description="Major facilitator superfamily (MFS) profile" evidence="7">
    <location>
        <begin position="63"/>
        <end position="489"/>
    </location>
</feature>
<feature type="transmembrane region" description="Helical" evidence="6">
    <location>
        <begin position="456"/>
        <end position="480"/>
    </location>
</feature>
<evidence type="ECO:0000256" key="5">
    <source>
        <dbReference type="ARBA" id="ARBA00023136"/>
    </source>
</evidence>
<dbReference type="InterPro" id="IPR020846">
    <property type="entry name" value="MFS_dom"/>
</dbReference>
<dbReference type="PANTHER" id="PTHR43791:SF54">
    <property type="entry name" value="MAJOR FACILITATOR SUPERFAMILY (MFS) PROFILE DOMAIN-CONTAINING PROTEIN-RELATED"/>
    <property type="match status" value="1"/>
</dbReference>
<evidence type="ECO:0000256" key="2">
    <source>
        <dbReference type="ARBA" id="ARBA00022448"/>
    </source>
</evidence>
<dbReference type="SUPFAM" id="SSF103473">
    <property type="entry name" value="MFS general substrate transporter"/>
    <property type="match status" value="1"/>
</dbReference>
<feature type="transmembrane region" description="Helical" evidence="6">
    <location>
        <begin position="430"/>
        <end position="450"/>
    </location>
</feature>
<organism evidence="8 9">
    <name type="scientific">Phialemonium thermophilum</name>
    <dbReference type="NCBI Taxonomy" id="223376"/>
    <lineage>
        <taxon>Eukaryota</taxon>
        <taxon>Fungi</taxon>
        <taxon>Dikarya</taxon>
        <taxon>Ascomycota</taxon>
        <taxon>Pezizomycotina</taxon>
        <taxon>Sordariomycetes</taxon>
        <taxon>Sordariomycetidae</taxon>
        <taxon>Cephalothecales</taxon>
        <taxon>Cephalothecaceae</taxon>
        <taxon>Phialemonium</taxon>
    </lineage>
</organism>
<evidence type="ECO:0000256" key="1">
    <source>
        <dbReference type="ARBA" id="ARBA00004141"/>
    </source>
</evidence>
<accession>A0ABR3XA09</accession>
<comment type="caution">
    <text evidence="8">The sequence shown here is derived from an EMBL/GenBank/DDBJ whole genome shotgun (WGS) entry which is preliminary data.</text>
</comment>
<feature type="transmembrane region" description="Helical" evidence="6">
    <location>
        <begin position="225"/>
        <end position="247"/>
    </location>
</feature>
<gene>
    <name evidence="8" type="ORF">VTK73DRAFT_1527</name>
</gene>
<evidence type="ECO:0000256" key="6">
    <source>
        <dbReference type="SAM" id="Phobius"/>
    </source>
</evidence>
<keyword evidence="9" id="KW-1185">Reference proteome</keyword>
<name>A0ABR3XA09_9PEZI</name>
<comment type="subcellular location">
    <subcellularLocation>
        <location evidence="1">Membrane</location>
        <topology evidence="1">Multi-pass membrane protein</topology>
    </subcellularLocation>
</comment>
<feature type="transmembrane region" description="Helical" evidence="6">
    <location>
        <begin position="162"/>
        <end position="182"/>
    </location>
</feature>
<dbReference type="PANTHER" id="PTHR43791">
    <property type="entry name" value="PERMEASE-RELATED"/>
    <property type="match status" value="1"/>
</dbReference>
<sequence>MADNISKRGAAASVDDVALDKDDASIVHVEGVPVCTTAEAEAFVDTYSLKAKNSLLRKMDLHIIPCLMSLYIMSFIDRANIGNAQIEGMSKDLGMSDKQYNICLSIFFVTYIFFEMPSNYVLERYFHERPSWWIGIITLIWGILMTLHGIVQNMGGITAVRLLMGAFEAGLFPGAILFMNKWYTKYELATRFSLFYIGSALSGAFSGLLAYAFAKMDGIAGVAGWRWIFIMEGIITVAIGIVTPFLLADTPARAKAWLSEDERKYLSMRITLQDGGSKMQAAGKHFSWRVLWDVLKDWQFYLMVFNYWSNTIPTYGLKFTMPQIMKNMGFTSSNAQLMTVPPYIAGAISAYIFGRLSDKFRRRSYFIILPQTLLIIAYSVLTPLAPKIRDHVGACYFAVVLANIGLYPLNPGASSWISNNLAGPAKRALGIAYMTSLTNIGGIVGSYIFIASEAPAYPTGFGTSLAFGAMGIVASVLLDLNYMRINKKRSLISEAEVREKYTDEELAKLGDRSPLFRYTL</sequence>
<proteinExistence type="predicted"/>
<evidence type="ECO:0000313" key="9">
    <source>
        <dbReference type="Proteomes" id="UP001586593"/>
    </source>
</evidence>
<keyword evidence="2" id="KW-0813">Transport</keyword>
<dbReference type="Proteomes" id="UP001586593">
    <property type="component" value="Unassembled WGS sequence"/>
</dbReference>
<keyword evidence="5 6" id="KW-0472">Membrane</keyword>
<feature type="transmembrane region" description="Helical" evidence="6">
    <location>
        <begin position="391"/>
        <end position="409"/>
    </location>
</feature>
<dbReference type="EMBL" id="JAZHXJ010000138">
    <property type="protein sequence ID" value="KAL1872449.1"/>
    <property type="molecule type" value="Genomic_DNA"/>
</dbReference>
<dbReference type="InterPro" id="IPR011701">
    <property type="entry name" value="MFS"/>
</dbReference>
<feature type="transmembrane region" description="Helical" evidence="6">
    <location>
        <begin position="335"/>
        <end position="353"/>
    </location>
</feature>
<keyword evidence="3 6" id="KW-0812">Transmembrane</keyword>
<dbReference type="PROSITE" id="PS50850">
    <property type="entry name" value="MFS"/>
    <property type="match status" value="1"/>
</dbReference>
<feature type="transmembrane region" description="Helical" evidence="6">
    <location>
        <begin position="365"/>
        <end position="385"/>
    </location>
</feature>
<feature type="transmembrane region" description="Helical" evidence="6">
    <location>
        <begin position="132"/>
        <end position="150"/>
    </location>
</feature>
<reference evidence="8 9" key="1">
    <citation type="journal article" date="2024" name="Commun. Biol.">
        <title>Comparative genomic analysis of thermophilic fungi reveals convergent evolutionary adaptations and gene losses.</title>
        <authorList>
            <person name="Steindorff A.S."/>
            <person name="Aguilar-Pontes M.V."/>
            <person name="Robinson A.J."/>
            <person name="Andreopoulos B."/>
            <person name="LaButti K."/>
            <person name="Kuo A."/>
            <person name="Mondo S."/>
            <person name="Riley R."/>
            <person name="Otillar R."/>
            <person name="Haridas S."/>
            <person name="Lipzen A."/>
            <person name="Grimwood J."/>
            <person name="Schmutz J."/>
            <person name="Clum A."/>
            <person name="Reid I.D."/>
            <person name="Moisan M.C."/>
            <person name="Butler G."/>
            <person name="Nguyen T.T.M."/>
            <person name="Dewar K."/>
            <person name="Conant G."/>
            <person name="Drula E."/>
            <person name="Henrissat B."/>
            <person name="Hansel C."/>
            <person name="Singer S."/>
            <person name="Hutchinson M.I."/>
            <person name="de Vries R.P."/>
            <person name="Natvig D.O."/>
            <person name="Powell A.J."/>
            <person name="Tsang A."/>
            <person name="Grigoriev I.V."/>
        </authorList>
    </citation>
    <scope>NUCLEOTIDE SEQUENCE [LARGE SCALE GENOMIC DNA]</scope>
    <source>
        <strain evidence="8 9">ATCC 24622</strain>
    </source>
</reference>
<dbReference type="Pfam" id="PF07690">
    <property type="entry name" value="MFS_1"/>
    <property type="match status" value="2"/>
</dbReference>
<evidence type="ECO:0000259" key="7">
    <source>
        <dbReference type="PROSITE" id="PS50850"/>
    </source>
</evidence>
<dbReference type="Gene3D" id="1.20.1250.20">
    <property type="entry name" value="MFS general substrate transporter like domains"/>
    <property type="match status" value="2"/>
</dbReference>
<evidence type="ECO:0000256" key="3">
    <source>
        <dbReference type="ARBA" id="ARBA00022692"/>
    </source>
</evidence>
<keyword evidence="4 6" id="KW-1133">Transmembrane helix</keyword>
<dbReference type="InterPro" id="IPR036259">
    <property type="entry name" value="MFS_trans_sf"/>
</dbReference>
<evidence type="ECO:0000313" key="8">
    <source>
        <dbReference type="EMBL" id="KAL1872449.1"/>
    </source>
</evidence>
<feature type="transmembrane region" description="Helical" evidence="6">
    <location>
        <begin position="100"/>
        <end position="120"/>
    </location>
</feature>